<comment type="function">
    <text evidence="5">Involved in chemotaxis. Part of a chemotaxis signal transduction system that modulates chemotaxis in response to various stimuli. Catalyzes the demethylation of specific methylglutamate residues introduced into the chemoreceptors (methyl-accepting chemotaxis proteins or MCP) by CheR. Also mediates the irreversible deamidation of specific glutamine residues to glutamic acid.</text>
</comment>
<keyword evidence="3 5" id="KW-0378">Hydrolase</keyword>
<dbReference type="SUPFAM" id="SSF52738">
    <property type="entry name" value="Methylesterase CheB, C-terminal domain"/>
    <property type="match status" value="1"/>
</dbReference>
<comment type="catalytic activity">
    <reaction evidence="5">
        <text>L-glutaminyl-[protein] + H2O = L-glutamyl-[protein] + NH4(+)</text>
        <dbReference type="Rhea" id="RHEA:16441"/>
        <dbReference type="Rhea" id="RHEA-COMP:10207"/>
        <dbReference type="Rhea" id="RHEA-COMP:10208"/>
        <dbReference type="ChEBI" id="CHEBI:15377"/>
        <dbReference type="ChEBI" id="CHEBI:28938"/>
        <dbReference type="ChEBI" id="CHEBI:29973"/>
        <dbReference type="ChEBI" id="CHEBI:30011"/>
        <dbReference type="EC" id="3.5.1.44"/>
    </reaction>
</comment>
<evidence type="ECO:0000313" key="10">
    <source>
        <dbReference type="EMBL" id="TGN08064.1"/>
    </source>
</evidence>
<feature type="active site" evidence="5 6">
    <location>
        <position position="194"/>
    </location>
</feature>
<dbReference type="CDD" id="cd17541">
    <property type="entry name" value="REC_CheB-like"/>
    <property type="match status" value="1"/>
</dbReference>
<comment type="similarity">
    <text evidence="5">Belongs to the CheB family.</text>
</comment>
<dbReference type="GO" id="GO:0005737">
    <property type="term" value="C:cytoplasm"/>
    <property type="evidence" value="ECO:0007669"/>
    <property type="project" value="UniProtKB-SubCell"/>
</dbReference>
<feature type="domain" description="Response regulatory" evidence="8">
    <location>
        <begin position="6"/>
        <end position="124"/>
    </location>
</feature>
<dbReference type="AlphaFoldDB" id="A0A4R9LM82"/>
<dbReference type="SMART" id="SM00448">
    <property type="entry name" value="REC"/>
    <property type="match status" value="1"/>
</dbReference>
<comment type="catalytic activity">
    <reaction evidence="4 5">
        <text>[protein]-L-glutamate 5-O-methyl ester + H2O = L-glutamyl-[protein] + methanol + H(+)</text>
        <dbReference type="Rhea" id="RHEA:23236"/>
        <dbReference type="Rhea" id="RHEA-COMP:10208"/>
        <dbReference type="Rhea" id="RHEA-COMP:10311"/>
        <dbReference type="ChEBI" id="CHEBI:15377"/>
        <dbReference type="ChEBI" id="CHEBI:15378"/>
        <dbReference type="ChEBI" id="CHEBI:17790"/>
        <dbReference type="ChEBI" id="CHEBI:29973"/>
        <dbReference type="ChEBI" id="CHEBI:82795"/>
        <dbReference type="EC" id="3.1.1.61"/>
    </reaction>
</comment>
<feature type="modified residue" description="4-aspartylphosphate" evidence="5 7">
    <location>
        <position position="57"/>
    </location>
</feature>
<dbReference type="CDD" id="cd16432">
    <property type="entry name" value="CheB_Rec"/>
    <property type="match status" value="1"/>
</dbReference>
<dbReference type="GO" id="GO:0032259">
    <property type="term" value="P:methylation"/>
    <property type="evidence" value="ECO:0007669"/>
    <property type="project" value="UniProtKB-KW"/>
</dbReference>
<dbReference type="PROSITE" id="PS50110">
    <property type="entry name" value="RESPONSE_REGULATORY"/>
    <property type="match status" value="1"/>
</dbReference>
<keyword evidence="1 5" id="KW-0963">Cytoplasm</keyword>
<sequence length="343" mass="37709">MTETIKVLIVEDNLLIQAAYKKALSSVGGIEVVATASNGKEGVQFVHSANPDVIICDLNMPVMDGFEFTKIVMEENPKPILIISDLVQKEDEVNIFKVLQLGAVEVLPKPRVGGDISLLAEELGRRVKILSGVIVFKKRKPEEIITAHNPETFNINQKFKLLVIGASTGGPQAYLEILKDIPAGFPLPIVCIQHISTGFSESLVDWLKQVSKLKVEIVKEKTSLEKGKIYFPLDDHHLVIDSENLYVNQDPSFKGHRPSVDVLFKSASQSFHNQVLGVLLTGMGDDGAQGLKEIKDHGGYTIAQDESSSVVYGMPRVALEIGATKEILPLNQITRRLLELCHV</sequence>
<comment type="domain">
    <text evidence="5">Contains a C-terminal catalytic domain, and an N-terminal region which modulates catalytic activity.</text>
</comment>
<keyword evidence="11" id="KW-1185">Reference proteome</keyword>
<dbReference type="GO" id="GO:0050568">
    <property type="term" value="F:protein-glutamine glutaminase activity"/>
    <property type="evidence" value="ECO:0007669"/>
    <property type="project" value="UniProtKB-UniRule"/>
</dbReference>
<comment type="caution">
    <text evidence="10">The sequence shown here is derived from an EMBL/GenBank/DDBJ whole genome shotgun (WGS) entry which is preliminary data.</text>
</comment>
<dbReference type="PIRSF" id="PIRSF000876">
    <property type="entry name" value="RR_chemtxs_CheB"/>
    <property type="match status" value="1"/>
</dbReference>
<dbReference type="RefSeq" id="WP_135765043.1">
    <property type="nucleotide sequence ID" value="NZ_RQHV01000061.1"/>
</dbReference>
<feature type="domain" description="CheB-type methylesterase" evidence="9">
    <location>
        <begin position="155"/>
        <end position="343"/>
    </location>
</feature>
<dbReference type="InterPro" id="IPR000673">
    <property type="entry name" value="Sig_transdc_resp-reg_Me-estase"/>
</dbReference>
<dbReference type="NCBIfam" id="NF001965">
    <property type="entry name" value="PRK00742.1"/>
    <property type="match status" value="1"/>
</dbReference>
<dbReference type="SUPFAM" id="SSF52172">
    <property type="entry name" value="CheY-like"/>
    <property type="match status" value="1"/>
</dbReference>
<dbReference type="GO" id="GO:0008984">
    <property type="term" value="F:protein-glutamate methylesterase activity"/>
    <property type="evidence" value="ECO:0007669"/>
    <property type="project" value="UniProtKB-UniRule"/>
</dbReference>
<proteinExistence type="inferred from homology"/>
<comment type="PTM">
    <text evidence="5">Phosphorylated by CheA. Phosphorylation of the N-terminal regulatory domain activates the methylesterase activity.</text>
</comment>
<dbReference type="Pfam" id="PF01339">
    <property type="entry name" value="CheB_methylest"/>
    <property type="match status" value="1"/>
</dbReference>
<evidence type="ECO:0000256" key="1">
    <source>
        <dbReference type="ARBA" id="ARBA00022490"/>
    </source>
</evidence>
<feature type="active site" evidence="5 6">
    <location>
        <position position="167"/>
    </location>
</feature>
<dbReference type="GO" id="GO:0008168">
    <property type="term" value="F:methyltransferase activity"/>
    <property type="evidence" value="ECO:0007669"/>
    <property type="project" value="UniProtKB-KW"/>
</dbReference>
<dbReference type="EC" id="3.1.1.61" evidence="5"/>
<keyword evidence="10" id="KW-0808">Transferase</keyword>
<evidence type="ECO:0000256" key="7">
    <source>
        <dbReference type="PROSITE-ProRule" id="PRU00169"/>
    </source>
</evidence>
<gene>
    <name evidence="5 10" type="primary">cheB</name>
    <name evidence="10" type="ORF">EHS11_14095</name>
</gene>
<dbReference type="Gene3D" id="3.40.50.180">
    <property type="entry name" value="Methylesterase CheB, C-terminal domain"/>
    <property type="match status" value="1"/>
</dbReference>
<evidence type="ECO:0000259" key="9">
    <source>
        <dbReference type="PROSITE" id="PS50122"/>
    </source>
</evidence>
<dbReference type="GO" id="GO:0000156">
    <property type="term" value="F:phosphorelay response regulator activity"/>
    <property type="evidence" value="ECO:0007669"/>
    <property type="project" value="InterPro"/>
</dbReference>
<dbReference type="Gene3D" id="3.40.50.2300">
    <property type="match status" value="1"/>
</dbReference>
<evidence type="ECO:0000313" key="11">
    <source>
        <dbReference type="Proteomes" id="UP000298264"/>
    </source>
</evidence>
<name>A0A4R9LM82_9LEPT</name>
<dbReference type="EMBL" id="RQHV01000061">
    <property type="protein sequence ID" value="TGN08064.1"/>
    <property type="molecule type" value="Genomic_DNA"/>
</dbReference>
<feature type="active site" evidence="5 6">
    <location>
        <position position="286"/>
    </location>
</feature>
<dbReference type="PANTHER" id="PTHR42872:SF6">
    <property type="entry name" value="PROTEIN-GLUTAMATE METHYLESTERASE_PROTEIN-GLUTAMINE GLUTAMINASE"/>
    <property type="match status" value="1"/>
</dbReference>
<dbReference type="InterPro" id="IPR001789">
    <property type="entry name" value="Sig_transdc_resp-reg_receiver"/>
</dbReference>
<dbReference type="InterPro" id="IPR011006">
    <property type="entry name" value="CheY-like_superfamily"/>
</dbReference>
<keyword evidence="5 7" id="KW-0597">Phosphoprotein</keyword>
<keyword evidence="10" id="KW-0489">Methyltransferase</keyword>
<dbReference type="GO" id="GO:0006935">
    <property type="term" value="P:chemotaxis"/>
    <property type="evidence" value="ECO:0007669"/>
    <property type="project" value="UniProtKB-UniRule"/>
</dbReference>
<evidence type="ECO:0000256" key="2">
    <source>
        <dbReference type="ARBA" id="ARBA00022500"/>
    </source>
</evidence>
<dbReference type="EC" id="3.5.1.44" evidence="5"/>
<protein>
    <recommendedName>
        <fullName evidence="5">Protein-glutamate methylesterase/protein-glutamine glutaminase</fullName>
        <ecNumber evidence="5">3.1.1.61</ecNumber>
        <ecNumber evidence="5">3.5.1.44</ecNumber>
    </recommendedName>
</protein>
<dbReference type="PANTHER" id="PTHR42872">
    <property type="entry name" value="PROTEIN-GLUTAMATE METHYLESTERASE/PROTEIN-GLUTAMINE GLUTAMINASE"/>
    <property type="match status" value="1"/>
</dbReference>
<evidence type="ECO:0000256" key="5">
    <source>
        <dbReference type="HAMAP-Rule" id="MF_00099"/>
    </source>
</evidence>
<keyword evidence="2 5" id="KW-0145">Chemotaxis</keyword>
<dbReference type="InterPro" id="IPR008248">
    <property type="entry name" value="CheB-like"/>
</dbReference>
<evidence type="ECO:0000259" key="8">
    <source>
        <dbReference type="PROSITE" id="PS50110"/>
    </source>
</evidence>
<evidence type="ECO:0000256" key="6">
    <source>
        <dbReference type="PROSITE-ProRule" id="PRU00050"/>
    </source>
</evidence>
<dbReference type="Proteomes" id="UP000298264">
    <property type="component" value="Unassembled WGS sequence"/>
</dbReference>
<organism evidence="10 11">
    <name type="scientific">Leptospira ilyithenensis</name>
    <dbReference type="NCBI Taxonomy" id="2484901"/>
    <lineage>
        <taxon>Bacteria</taxon>
        <taxon>Pseudomonadati</taxon>
        <taxon>Spirochaetota</taxon>
        <taxon>Spirochaetia</taxon>
        <taxon>Leptospirales</taxon>
        <taxon>Leptospiraceae</taxon>
        <taxon>Leptospira</taxon>
    </lineage>
</organism>
<dbReference type="InterPro" id="IPR035909">
    <property type="entry name" value="CheB_C"/>
</dbReference>
<dbReference type="PROSITE" id="PS50122">
    <property type="entry name" value="CHEB"/>
    <property type="match status" value="1"/>
</dbReference>
<comment type="subcellular location">
    <subcellularLocation>
        <location evidence="5">Cytoplasm</location>
    </subcellularLocation>
</comment>
<dbReference type="OrthoDB" id="9793421at2"/>
<reference evidence="10" key="1">
    <citation type="journal article" date="2019" name="PLoS Negl. Trop. Dis.">
        <title>Revisiting the worldwide diversity of Leptospira species in the environment.</title>
        <authorList>
            <person name="Vincent A.T."/>
            <person name="Schiettekatte O."/>
            <person name="Bourhy P."/>
            <person name="Veyrier F.J."/>
            <person name="Picardeau M."/>
        </authorList>
    </citation>
    <scope>NUCLEOTIDE SEQUENCE [LARGE SCALE GENOMIC DNA]</scope>
    <source>
        <strain evidence="10">201400974</strain>
    </source>
</reference>
<dbReference type="Pfam" id="PF00072">
    <property type="entry name" value="Response_reg"/>
    <property type="match status" value="1"/>
</dbReference>
<accession>A0A4R9LM82</accession>
<evidence type="ECO:0000256" key="4">
    <source>
        <dbReference type="ARBA" id="ARBA00048267"/>
    </source>
</evidence>
<dbReference type="HAMAP" id="MF_00099">
    <property type="entry name" value="CheB_chemtxs"/>
    <property type="match status" value="1"/>
</dbReference>
<evidence type="ECO:0000256" key="3">
    <source>
        <dbReference type="ARBA" id="ARBA00022801"/>
    </source>
</evidence>